<name>A0A803Q309_CANSA</name>
<reference evidence="2" key="1">
    <citation type="submission" date="2018-11" db="EMBL/GenBank/DDBJ databases">
        <authorList>
            <person name="Grassa J C."/>
        </authorList>
    </citation>
    <scope>NUCLEOTIDE SEQUENCE [LARGE SCALE GENOMIC DNA]</scope>
</reference>
<dbReference type="GO" id="GO:0003676">
    <property type="term" value="F:nucleic acid binding"/>
    <property type="evidence" value="ECO:0007669"/>
    <property type="project" value="InterPro"/>
</dbReference>
<dbReference type="PANTHER" id="PTHR47074:SF11">
    <property type="entry name" value="REVERSE TRANSCRIPTASE-LIKE PROTEIN"/>
    <property type="match status" value="1"/>
</dbReference>
<dbReference type="CDD" id="cd06222">
    <property type="entry name" value="RNase_H_like"/>
    <property type="match status" value="1"/>
</dbReference>
<dbReference type="InterPro" id="IPR052929">
    <property type="entry name" value="RNase_H-like_EbsB-rel"/>
</dbReference>
<organism evidence="2 3">
    <name type="scientific">Cannabis sativa</name>
    <name type="common">Hemp</name>
    <name type="synonym">Marijuana</name>
    <dbReference type="NCBI Taxonomy" id="3483"/>
    <lineage>
        <taxon>Eukaryota</taxon>
        <taxon>Viridiplantae</taxon>
        <taxon>Streptophyta</taxon>
        <taxon>Embryophyta</taxon>
        <taxon>Tracheophyta</taxon>
        <taxon>Spermatophyta</taxon>
        <taxon>Magnoliopsida</taxon>
        <taxon>eudicotyledons</taxon>
        <taxon>Gunneridae</taxon>
        <taxon>Pentapetalae</taxon>
        <taxon>rosids</taxon>
        <taxon>fabids</taxon>
        <taxon>Rosales</taxon>
        <taxon>Cannabaceae</taxon>
        <taxon>Cannabis</taxon>
    </lineage>
</organism>
<dbReference type="InterPro" id="IPR036397">
    <property type="entry name" value="RNaseH_sf"/>
</dbReference>
<dbReference type="Proteomes" id="UP000596661">
    <property type="component" value="Chromosome 7"/>
</dbReference>
<proteinExistence type="predicted"/>
<sequence length="148" mass="16652">MGSWFMDAAVRWSDEDFSLAIMLRWAIWQALNNQVWKGISRPTRYILALAKGNKIKINVGAAIFESQNCYGFGWVARNNEGRLLWARARSKRGNVSAEFAEAVGLKEVLSWLKDNKLSNVIVESDSLVTIQAIRSSISFNSVFGFCVT</sequence>
<protein>
    <recommendedName>
        <fullName evidence="1">RNase H type-1 domain-containing protein</fullName>
    </recommendedName>
</protein>
<dbReference type="Gene3D" id="3.30.420.10">
    <property type="entry name" value="Ribonuclease H-like superfamily/Ribonuclease H"/>
    <property type="match status" value="1"/>
</dbReference>
<evidence type="ECO:0000259" key="1">
    <source>
        <dbReference type="Pfam" id="PF13456"/>
    </source>
</evidence>
<dbReference type="InterPro" id="IPR002156">
    <property type="entry name" value="RNaseH_domain"/>
</dbReference>
<dbReference type="EMBL" id="UZAU01000669">
    <property type="status" value="NOT_ANNOTATED_CDS"/>
    <property type="molecule type" value="Genomic_DNA"/>
</dbReference>
<dbReference type="SUPFAM" id="SSF53098">
    <property type="entry name" value="Ribonuclease H-like"/>
    <property type="match status" value="1"/>
</dbReference>
<evidence type="ECO:0000313" key="3">
    <source>
        <dbReference type="Proteomes" id="UP000596661"/>
    </source>
</evidence>
<reference evidence="2" key="2">
    <citation type="submission" date="2021-03" db="UniProtKB">
        <authorList>
            <consortium name="EnsemblPlants"/>
        </authorList>
    </citation>
    <scope>IDENTIFICATION</scope>
</reference>
<dbReference type="InterPro" id="IPR012337">
    <property type="entry name" value="RNaseH-like_sf"/>
</dbReference>
<feature type="domain" description="RNase H type-1" evidence="1">
    <location>
        <begin position="70"/>
        <end position="135"/>
    </location>
</feature>
<dbReference type="InterPro" id="IPR044730">
    <property type="entry name" value="RNase_H-like_dom_plant"/>
</dbReference>
<dbReference type="PANTHER" id="PTHR47074">
    <property type="entry name" value="BNAC02G40300D PROTEIN"/>
    <property type="match status" value="1"/>
</dbReference>
<dbReference type="Gramene" id="evm.model.07.1531">
    <property type="protein sequence ID" value="cds.evm.model.07.1531"/>
    <property type="gene ID" value="evm.TU.07.1531"/>
</dbReference>
<dbReference type="Pfam" id="PF13456">
    <property type="entry name" value="RVT_3"/>
    <property type="match status" value="1"/>
</dbReference>
<keyword evidence="3" id="KW-1185">Reference proteome</keyword>
<dbReference type="AlphaFoldDB" id="A0A803Q309"/>
<evidence type="ECO:0000313" key="2">
    <source>
        <dbReference type="EnsemblPlants" id="cds.evm.model.07.1531"/>
    </source>
</evidence>
<dbReference type="GO" id="GO:0004523">
    <property type="term" value="F:RNA-DNA hybrid ribonuclease activity"/>
    <property type="evidence" value="ECO:0007669"/>
    <property type="project" value="InterPro"/>
</dbReference>
<accession>A0A803Q309</accession>
<dbReference type="EnsemblPlants" id="evm.model.07.1531">
    <property type="protein sequence ID" value="cds.evm.model.07.1531"/>
    <property type="gene ID" value="evm.TU.07.1531"/>
</dbReference>